<accession>A0A0W0UZF9</accession>
<dbReference type="AlphaFoldDB" id="A0A0W0UZF9"/>
<dbReference type="RefSeq" id="WP_058448121.1">
    <property type="nucleotide sequence ID" value="NZ_CAAAJF010000003.1"/>
</dbReference>
<evidence type="ECO:0000313" key="1">
    <source>
        <dbReference type="EMBL" id="KTD13243.1"/>
    </source>
</evidence>
<reference evidence="1 2" key="1">
    <citation type="submission" date="2015-11" db="EMBL/GenBank/DDBJ databases">
        <title>Genomic analysis of 38 Legionella species identifies large and diverse effector repertoires.</title>
        <authorList>
            <person name="Burstein D."/>
            <person name="Amaro F."/>
            <person name="Zusman T."/>
            <person name="Lifshitz Z."/>
            <person name="Cohen O."/>
            <person name="Gilbert J.A."/>
            <person name="Pupko T."/>
            <person name="Shuman H.A."/>
            <person name="Segal G."/>
        </authorList>
    </citation>
    <scope>NUCLEOTIDE SEQUENCE [LARGE SCALE GENOMIC DNA]</scope>
    <source>
        <strain evidence="1 2">JA-26-G1-E2</strain>
    </source>
</reference>
<organism evidence="1 2">
    <name type="scientific">Legionella jamestowniensis</name>
    <dbReference type="NCBI Taxonomy" id="455"/>
    <lineage>
        <taxon>Bacteria</taxon>
        <taxon>Pseudomonadati</taxon>
        <taxon>Pseudomonadota</taxon>
        <taxon>Gammaproteobacteria</taxon>
        <taxon>Legionellales</taxon>
        <taxon>Legionellaceae</taxon>
        <taxon>Legionella</taxon>
    </lineage>
</organism>
<name>A0A0W0UZF9_9GAMM</name>
<proteinExistence type="predicted"/>
<dbReference type="Proteomes" id="UP000054715">
    <property type="component" value="Unassembled WGS sequence"/>
</dbReference>
<evidence type="ECO:0000313" key="2">
    <source>
        <dbReference type="Proteomes" id="UP000054715"/>
    </source>
</evidence>
<dbReference type="PATRIC" id="fig|455.5.peg.35"/>
<gene>
    <name evidence="1" type="ORF">Ljam_0033</name>
</gene>
<comment type="caution">
    <text evidence="1">The sequence shown here is derived from an EMBL/GenBank/DDBJ whole genome shotgun (WGS) entry which is preliminary data.</text>
</comment>
<sequence length="184" mass="20396">MVASSGNKELLEEVNKILSDTSESVPERLLSLPQNLGRGSTLCYNSLTKRLYVSGYSGLNSQVISSIEELFKDMDISIPRFGTISTQSEMSFGSNTEEVLKAIDIILTTIPNPLIPNLETKNYQLGYNRLIKIQLLLGGEPKVKPVYIEEKTSKSSLSKHSIFANEDTIEPTKSRDKASHCNII</sequence>
<dbReference type="EMBL" id="LNYG01000001">
    <property type="protein sequence ID" value="KTD13243.1"/>
    <property type="molecule type" value="Genomic_DNA"/>
</dbReference>
<protein>
    <submittedName>
        <fullName evidence="1">Uncharacterized protein</fullName>
    </submittedName>
</protein>